<dbReference type="GO" id="GO:0005634">
    <property type="term" value="C:nucleus"/>
    <property type="evidence" value="ECO:0007669"/>
    <property type="project" value="UniProtKB-SubCell"/>
</dbReference>
<evidence type="ECO:0000313" key="8">
    <source>
        <dbReference type="EMBL" id="CAB4007300.1"/>
    </source>
</evidence>
<name>A0A6S7HV76_PARCT</name>
<dbReference type="GO" id="GO:0034080">
    <property type="term" value="P:CENP-A containing chromatin assembly"/>
    <property type="evidence" value="ECO:0007669"/>
    <property type="project" value="TreeGrafter"/>
</dbReference>
<evidence type="ECO:0000256" key="7">
    <source>
        <dbReference type="SAM" id="MobiDB-lite"/>
    </source>
</evidence>
<dbReference type="PANTHER" id="PTHR48208:SF2">
    <property type="entry name" value="CENTROMERE PROTEIN I"/>
    <property type="match status" value="1"/>
</dbReference>
<dbReference type="GO" id="GO:0000070">
    <property type="term" value="P:mitotic sister chromatid segregation"/>
    <property type="evidence" value="ECO:0007669"/>
    <property type="project" value="TreeGrafter"/>
</dbReference>
<dbReference type="EMBL" id="CACRXK020005756">
    <property type="protein sequence ID" value="CAB4007300.1"/>
    <property type="molecule type" value="Genomic_DNA"/>
</dbReference>
<evidence type="ECO:0000256" key="1">
    <source>
        <dbReference type="ARBA" id="ARBA00004123"/>
    </source>
</evidence>
<feature type="non-terminal residue" evidence="8">
    <location>
        <position position="1"/>
    </location>
</feature>
<evidence type="ECO:0000256" key="6">
    <source>
        <dbReference type="ARBA" id="ARBA00023328"/>
    </source>
</evidence>
<evidence type="ECO:0000256" key="5">
    <source>
        <dbReference type="ARBA" id="ARBA00023242"/>
    </source>
</evidence>
<dbReference type="GO" id="GO:0000939">
    <property type="term" value="C:inner kinetochore"/>
    <property type="evidence" value="ECO:0007669"/>
    <property type="project" value="TreeGrafter"/>
</dbReference>
<keyword evidence="9" id="KW-1185">Reference proteome</keyword>
<dbReference type="Proteomes" id="UP001152795">
    <property type="component" value="Unassembled WGS sequence"/>
</dbReference>
<protein>
    <submittedName>
        <fullName evidence="8">Centromere I isoform X1</fullName>
    </submittedName>
</protein>
<reference evidence="8" key="1">
    <citation type="submission" date="2020-04" db="EMBL/GenBank/DDBJ databases">
        <authorList>
            <person name="Alioto T."/>
            <person name="Alioto T."/>
            <person name="Gomez Garrido J."/>
        </authorList>
    </citation>
    <scope>NUCLEOTIDE SEQUENCE</scope>
    <source>
        <strain evidence="8">A484AB</strain>
    </source>
</reference>
<evidence type="ECO:0000256" key="2">
    <source>
        <dbReference type="ARBA" id="ARBA00004584"/>
    </source>
</evidence>
<proteinExistence type="inferred from homology"/>
<evidence type="ECO:0000256" key="4">
    <source>
        <dbReference type="ARBA" id="ARBA00022454"/>
    </source>
</evidence>
<keyword evidence="5" id="KW-0539">Nucleus</keyword>
<accession>A0A6S7HV76</accession>
<dbReference type="PANTHER" id="PTHR48208">
    <property type="entry name" value="CENTROMERE PROTEIN I"/>
    <property type="match status" value="1"/>
</dbReference>
<dbReference type="OrthoDB" id="6347512at2759"/>
<comment type="subcellular location">
    <subcellularLocation>
        <location evidence="2">Chromosome</location>
        <location evidence="2">Centromere</location>
    </subcellularLocation>
    <subcellularLocation>
        <location evidence="1">Nucleus</location>
    </subcellularLocation>
</comment>
<comment type="caution">
    <text evidence="8">The sequence shown here is derived from an EMBL/GenBank/DDBJ whole genome shotgun (WGS) entry which is preliminary data.</text>
</comment>
<keyword evidence="6" id="KW-0137">Centromere</keyword>
<dbReference type="Pfam" id="PF07778">
    <property type="entry name" value="CENP-I"/>
    <property type="match status" value="1"/>
</dbReference>
<gene>
    <name evidence="8" type="ORF">PACLA_8A029481</name>
</gene>
<dbReference type="InterPro" id="IPR012485">
    <property type="entry name" value="CENP-I"/>
</dbReference>
<feature type="region of interest" description="Disordered" evidence="7">
    <location>
        <begin position="261"/>
        <end position="288"/>
    </location>
</feature>
<evidence type="ECO:0000256" key="3">
    <source>
        <dbReference type="ARBA" id="ARBA00005470"/>
    </source>
</evidence>
<sequence>MDELIEGEDQDDLTLNKLVDILEKEDAVRKKPPVRGDGSSVLVILKDKANEEGLTEEQVTRLVQVGTSKKFTDAVVNQIIKCLIPRDDVTADCVVDLISKMCANKINVNIQVSFLKWLIMVYEWINDKEKVHCLYGMIFLFLDNDALCPYICHLLYSMTRKEDVKPFRLRKLLDLLGKVGQQAHLIGLLSLYKVHAPHVVSVNIPKIKKDIKHFSKKVLLEKEEKRLGSRDEQTCAFLLRCICIICIRLIRNMPPKKRNIATEKTASRIEDKSDVIAEDSHTSDQNDE</sequence>
<feature type="compositionally biased region" description="Basic and acidic residues" evidence="7">
    <location>
        <begin position="265"/>
        <end position="288"/>
    </location>
</feature>
<comment type="similarity">
    <text evidence="3">Belongs to the CENP-I/CTF3 family.</text>
</comment>
<keyword evidence="4" id="KW-0158">Chromosome</keyword>
<evidence type="ECO:0000313" key="9">
    <source>
        <dbReference type="Proteomes" id="UP001152795"/>
    </source>
</evidence>
<organism evidence="8 9">
    <name type="scientific">Paramuricea clavata</name>
    <name type="common">Red gorgonian</name>
    <name type="synonym">Violescent sea-whip</name>
    <dbReference type="NCBI Taxonomy" id="317549"/>
    <lineage>
        <taxon>Eukaryota</taxon>
        <taxon>Metazoa</taxon>
        <taxon>Cnidaria</taxon>
        <taxon>Anthozoa</taxon>
        <taxon>Octocorallia</taxon>
        <taxon>Malacalcyonacea</taxon>
        <taxon>Plexauridae</taxon>
        <taxon>Paramuricea</taxon>
    </lineage>
</organism>
<dbReference type="AlphaFoldDB" id="A0A6S7HV76"/>
<dbReference type="CDD" id="cd22647">
    <property type="entry name" value="CTF3_NTD_HEAT"/>
    <property type="match status" value="1"/>
</dbReference>